<reference evidence="2 3" key="1">
    <citation type="submission" date="2020-09" db="EMBL/GenBank/DDBJ databases">
        <title>De no assembly of potato wild relative species, Solanum commersonii.</title>
        <authorList>
            <person name="Cho K."/>
        </authorList>
    </citation>
    <scope>NUCLEOTIDE SEQUENCE [LARGE SCALE GENOMIC DNA]</scope>
    <source>
        <strain evidence="2">LZ3.2</strain>
        <tissue evidence="2">Leaf</tissue>
    </source>
</reference>
<evidence type="ECO:0000313" key="2">
    <source>
        <dbReference type="EMBL" id="KAG5593747.1"/>
    </source>
</evidence>
<gene>
    <name evidence="2" type="ORF">H5410_034979</name>
</gene>
<protein>
    <submittedName>
        <fullName evidence="2">Uncharacterized protein</fullName>
    </submittedName>
</protein>
<organism evidence="2 3">
    <name type="scientific">Solanum commersonii</name>
    <name type="common">Commerson's wild potato</name>
    <name type="synonym">Commerson's nightshade</name>
    <dbReference type="NCBI Taxonomy" id="4109"/>
    <lineage>
        <taxon>Eukaryota</taxon>
        <taxon>Viridiplantae</taxon>
        <taxon>Streptophyta</taxon>
        <taxon>Embryophyta</taxon>
        <taxon>Tracheophyta</taxon>
        <taxon>Spermatophyta</taxon>
        <taxon>Magnoliopsida</taxon>
        <taxon>eudicotyledons</taxon>
        <taxon>Gunneridae</taxon>
        <taxon>Pentapetalae</taxon>
        <taxon>asterids</taxon>
        <taxon>lamiids</taxon>
        <taxon>Solanales</taxon>
        <taxon>Solanaceae</taxon>
        <taxon>Solanoideae</taxon>
        <taxon>Solaneae</taxon>
        <taxon>Solanum</taxon>
    </lineage>
</organism>
<dbReference type="Proteomes" id="UP000824120">
    <property type="component" value="Chromosome 7"/>
</dbReference>
<name>A0A9J5XZG4_SOLCO</name>
<evidence type="ECO:0000313" key="3">
    <source>
        <dbReference type="Proteomes" id="UP000824120"/>
    </source>
</evidence>
<feature type="compositionally biased region" description="Acidic residues" evidence="1">
    <location>
        <begin position="196"/>
        <end position="228"/>
    </location>
</feature>
<proteinExistence type="predicted"/>
<accession>A0A9J5XZG4</accession>
<evidence type="ECO:0000256" key="1">
    <source>
        <dbReference type="SAM" id="MobiDB-lite"/>
    </source>
</evidence>
<dbReference type="AlphaFoldDB" id="A0A9J5XZG4"/>
<comment type="caution">
    <text evidence="2">The sequence shown here is derived from an EMBL/GenBank/DDBJ whole genome shotgun (WGS) entry which is preliminary data.</text>
</comment>
<feature type="region of interest" description="Disordered" evidence="1">
    <location>
        <begin position="193"/>
        <end position="228"/>
    </location>
</feature>
<keyword evidence="3" id="KW-1185">Reference proteome</keyword>
<dbReference type="EMBL" id="JACXVP010000007">
    <property type="protein sequence ID" value="KAG5593747.1"/>
    <property type="molecule type" value="Genomic_DNA"/>
</dbReference>
<sequence>MSSLQHVIPSQAPVKTENIMTKNNLAHKPLKTLVSEKETNVLVFGTVEAPISHKYDRMYLYIIYDYSQEFAMTQNDIDSVLDQLRRMKKSGSAGFKIDKIEMHLRFLKTFIMYHHLLLPNFLVKITEKAKSTVKMLHIVFGGICESNFNVEKLESELLESILSSWLTMSDKYVFLFGFVGMKKKQIQQKKQMQKEDSEEAFYEEDSEETDSEEEETYSEETDSKEDENDISRKPCYLLFLVVLVELEMQKIILGELKASKFAQSRIFISSTNEKLKKLPTNVTARNIAVAIEFLLVFLGDVPNHVINGKGLNEVLANIGVIVGDILCVIQMLLA</sequence>